<comment type="caution">
    <text evidence="1">The sequence shown here is derived from an EMBL/GenBank/DDBJ whole genome shotgun (WGS) entry which is preliminary data.</text>
</comment>
<dbReference type="EMBL" id="BPLR01008160">
    <property type="protein sequence ID" value="GIY22515.1"/>
    <property type="molecule type" value="Genomic_DNA"/>
</dbReference>
<protein>
    <submittedName>
        <fullName evidence="1">Uncharacterized protein</fullName>
    </submittedName>
</protein>
<accession>A0AAV4RLA9</accession>
<reference evidence="1 2" key="1">
    <citation type="submission" date="2021-06" db="EMBL/GenBank/DDBJ databases">
        <title>Caerostris extrusa draft genome.</title>
        <authorList>
            <person name="Kono N."/>
            <person name="Arakawa K."/>
        </authorList>
    </citation>
    <scope>NUCLEOTIDE SEQUENCE [LARGE SCALE GENOMIC DNA]</scope>
</reference>
<keyword evidence="2" id="KW-1185">Reference proteome</keyword>
<evidence type="ECO:0000313" key="2">
    <source>
        <dbReference type="Proteomes" id="UP001054945"/>
    </source>
</evidence>
<evidence type="ECO:0000313" key="1">
    <source>
        <dbReference type="EMBL" id="GIY22515.1"/>
    </source>
</evidence>
<organism evidence="1 2">
    <name type="scientific">Caerostris extrusa</name>
    <name type="common">Bark spider</name>
    <name type="synonym">Caerostris bankana</name>
    <dbReference type="NCBI Taxonomy" id="172846"/>
    <lineage>
        <taxon>Eukaryota</taxon>
        <taxon>Metazoa</taxon>
        <taxon>Ecdysozoa</taxon>
        <taxon>Arthropoda</taxon>
        <taxon>Chelicerata</taxon>
        <taxon>Arachnida</taxon>
        <taxon>Araneae</taxon>
        <taxon>Araneomorphae</taxon>
        <taxon>Entelegynae</taxon>
        <taxon>Araneoidea</taxon>
        <taxon>Araneidae</taxon>
        <taxon>Caerostris</taxon>
    </lineage>
</organism>
<gene>
    <name evidence="1" type="ORF">CEXT_289271</name>
</gene>
<dbReference type="AlphaFoldDB" id="A0AAV4RLA9"/>
<dbReference type="Proteomes" id="UP001054945">
    <property type="component" value="Unassembled WGS sequence"/>
</dbReference>
<sequence>MGVVKEFDFPQKEFDSSKTHKSSAEGLAKDESITMQRTIRYVSRKGVQWAEIPNSSKLFRLGEQGRGNRLPLPNRLSDYLEDF</sequence>
<name>A0AAV4RLA9_CAEEX</name>
<proteinExistence type="predicted"/>